<evidence type="ECO:0000256" key="4">
    <source>
        <dbReference type="ARBA" id="ARBA00022448"/>
    </source>
</evidence>
<comment type="function">
    <text evidence="1">May function as sodium-coupled metabolite transporter across the chloroplast envelope.</text>
</comment>
<keyword evidence="6" id="KW-0633">Potassium transport</keyword>
<comment type="subcellular location">
    <subcellularLocation>
        <location evidence="3">Membrane</location>
        <topology evidence="3">Multi-pass membrane protein</topology>
    </subcellularLocation>
    <subcellularLocation>
        <location evidence="2">Plastid</location>
        <location evidence="2">Chloroplast envelope</location>
    </subcellularLocation>
</comment>
<feature type="transmembrane region" description="Helical" evidence="14">
    <location>
        <begin position="80"/>
        <end position="97"/>
    </location>
</feature>
<dbReference type="InterPro" id="IPR038770">
    <property type="entry name" value="Na+/solute_symporter_sf"/>
</dbReference>
<feature type="transmembrane region" description="Helical" evidence="14">
    <location>
        <begin position="117"/>
        <end position="139"/>
    </location>
</feature>
<evidence type="ECO:0000259" key="17">
    <source>
        <dbReference type="Pfam" id="PF23259"/>
    </source>
</evidence>
<protein>
    <recommendedName>
        <fullName evidence="20">Cation/H+ exchanger domain-containing protein</fullName>
    </recommendedName>
</protein>
<feature type="compositionally biased region" description="Polar residues" evidence="13">
    <location>
        <begin position="685"/>
        <end position="704"/>
    </location>
</feature>
<feature type="transmembrane region" description="Helical" evidence="14">
    <location>
        <begin position="214"/>
        <end position="236"/>
    </location>
</feature>
<evidence type="ECO:0000256" key="7">
    <source>
        <dbReference type="ARBA" id="ARBA00022692"/>
    </source>
</evidence>
<feature type="domain" description="Cation/H(+) antiporter central" evidence="16">
    <location>
        <begin position="502"/>
        <end position="635"/>
    </location>
</feature>
<feature type="transmembrane region" description="Helical" evidence="14">
    <location>
        <begin position="183"/>
        <end position="202"/>
    </location>
</feature>
<evidence type="ECO:0008006" key="20">
    <source>
        <dbReference type="Google" id="ProtNLM"/>
    </source>
</evidence>
<evidence type="ECO:0000256" key="14">
    <source>
        <dbReference type="SAM" id="Phobius"/>
    </source>
</evidence>
<reference evidence="18" key="1">
    <citation type="journal article" date="2022" name="Cell">
        <title>Repeat-based holocentromeres influence genome architecture and karyotype evolution.</title>
        <authorList>
            <person name="Hofstatter P.G."/>
            <person name="Thangavel G."/>
            <person name="Lux T."/>
            <person name="Neumann P."/>
            <person name="Vondrak T."/>
            <person name="Novak P."/>
            <person name="Zhang M."/>
            <person name="Costa L."/>
            <person name="Castellani M."/>
            <person name="Scott A."/>
            <person name="Toegelov H."/>
            <person name="Fuchs J."/>
            <person name="Mata-Sucre Y."/>
            <person name="Dias Y."/>
            <person name="Vanzela A.L.L."/>
            <person name="Huettel B."/>
            <person name="Almeida C.C.S."/>
            <person name="Simkova H."/>
            <person name="Souza G."/>
            <person name="Pedrosa-Harand A."/>
            <person name="Macas J."/>
            <person name="Mayer K.F.X."/>
            <person name="Houben A."/>
            <person name="Marques A."/>
        </authorList>
    </citation>
    <scope>NUCLEOTIDE SEQUENCE</scope>
    <source>
        <strain evidence="18">RhyBre1mFocal</strain>
    </source>
</reference>
<evidence type="ECO:0000256" key="3">
    <source>
        <dbReference type="ARBA" id="ARBA00004141"/>
    </source>
</evidence>
<keyword evidence="8" id="KW-0630">Potassium</keyword>
<dbReference type="Pfam" id="PF23256">
    <property type="entry name" value="CHX17_2nd"/>
    <property type="match status" value="1"/>
</dbReference>
<dbReference type="GO" id="GO:0016020">
    <property type="term" value="C:membrane"/>
    <property type="evidence" value="ECO:0007669"/>
    <property type="project" value="UniProtKB-SubCell"/>
</dbReference>
<feature type="transmembrane region" description="Helical" evidence="14">
    <location>
        <begin position="284"/>
        <end position="315"/>
    </location>
</feature>
<feature type="transmembrane region" description="Helical" evidence="14">
    <location>
        <begin position="242"/>
        <end position="263"/>
    </location>
</feature>
<evidence type="ECO:0000256" key="6">
    <source>
        <dbReference type="ARBA" id="ARBA00022538"/>
    </source>
</evidence>
<dbReference type="Pfam" id="PF23259">
    <property type="entry name" value="CHX17_C"/>
    <property type="match status" value="1"/>
</dbReference>
<evidence type="ECO:0000256" key="11">
    <source>
        <dbReference type="ARBA" id="ARBA00023136"/>
    </source>
</evidence>
<name>A0A9Q0D1N0_9POAL</name>
<feature type="transmembrane region" description="Helical" evidence="14">
    <location>
        <begin position="427"/>
        <end position="445"/>
    </location>
</feature>
<keyword evidence="9 14" id="KW-1133">Transmembrane helix</keyword>
<dbReference type="Proteomes" id="UP001151287">
    <property type="component" value="Unassembled WGS sequence"/>
</dbReference>
<dbReference type="Gene3D" id="1.20.1530.20">
    <property type="match status" value="1"/>
</dbReference>
<evidence type="ECO:0000259" key="16">
    <source>
        <dbReference type="Pfam" id="PF23256"/>
    </source>
</evidence>
<evidence type="ECO:0000256" key="13">
    <source>
        <dbReference type="SAM" id="MobiDB-lite"/>
    </source>
</evidence>
<keyword evidence="19" id="KW-1185">Reference proteome</keyword>
<feature type="transmembrane region" description="Helical" evidence="14">
    <location>
        <begin position="50"/>
        <end position="73"/>
    </location>
</feature>
<evidence type="ECO:0000256" key="1">
    <source>
        <dbReference type="ARBA" id="ARBA00003198"/>
    </source>
</evidence>
<comment type="caution">
    <text evidence="18">The sequence shown here is derived from an EMBL/GenBank/DDBJ whole genome shotgun (WGS) entry which is preliminary data.</text>
</comment>
<feature type="compositionally biased region" description="Polar residues" evidence="13">
    <location>
        <begin position="837"/>
        <end position="850"/>
    </location>
</feature>
<feature type="domain" description="Cation/H(+) antiporter C-terminal" evidence="17">
    <location>
        <begin position="647"/>
        <end position="810"/>
    </location>
</feature>
<evidence type="ECO:0000259" key="15">
    <source>
        <dbReference type="Pfam" id="PF00999"/>
    </source>
</evidence>
<proteinExistence type="inferred from homology"/>
<feature type="transmembrane region" description="Helical" evidence="14">
    <location>
        <begin position="146"/>
        <end position="168"/>
    </location>
</feature>
<dbReference type="InterPro" id="IPR050794">
    <property type="entry name" value="CPA2_transporter"/>
</dbReference>
<dbReference type="InterPro" id="IPR057291">
    <property type="entry name" value="CHX17_2nd"/>
</dbReference>
<keyword evidence="7 14" id="KW-0812">Transmembrane</keyword>
<gene>
    <name evidence="18" type="ORF">LUZ63_003975</name>
</gene>
<keyword evidence="5" id="KW-0050">Antiport</keyword>
<dbReference type="GO" id="GO:0009941">
    <property type="term" value="C:chloroplast envelope"/>
    <property type="evidence" value="ECO:0007669"/>
    <property type="project" value="UniProtKB-SubCell"/>
</dbReference>
<organism evidence="18 19">
    <name type="scientific">Rhynchospora breviuscula</name>
    <dbReference type="NCBI Taxonomy" id="2022672"/>
    <lineage>
        <taxon>Eukaryota</taxon>
        <taxon>Viridiplantae</taxon>
        <taxon>Streptophyta</taxon>
        <taxon>Embryophyta</taxon>
        <taxon>Tracheophyta</taxon>
        <taxon>Spermatophyta</taxon>
        <taxon>Magnoliopsida</taxon>
        <taxon>Liliopsida</taxon>
        <taxon>Poales</taxon>
        <taxon>Cyperaceae</taxon>
        <taxon>Cyperoideae</taxon>
        <taxon>Rhynchosporeae</taxon>
        <taxon>Rhynchospora</taxon>
    </lineage>
</organism>
<dbReference type="PANTHER" id="PTHR32468">
    <property type="entry name" value="CATION/H + ANTIPORTER"/>
    <property type="match status" value="1"/>
</dbReference>
<dbReference type="GO" id="GO:0006885">
    <property type="term" value="P:regulation of pH"/>
    <property type="evidence" value="ECO:0007669"/>
    <property type="project" value="TreeGrafter"/>
</dbReference>
<keyword evidence="4" id="KW-0813">Transport</keyword>
<accession>A0A9Q0D1N0</accession>
<feature type="domain" description="Cation/H+ exchanger transmembrane" evidence="15">
    <location>
        <begin position="65"/>
        <end position="446"/>
    </location>
</feature>
<dbReference type="GO" id="GO:1902600">
    <property type="term" value="P:proton transmembrane transport"/>
    <property type="evidence" value="ECO:0007669"/>
    <property type="project" value="InterPro"/>
</dbReference>
<evidence type="ECO:0000256" key="5">
    <source>
        <dbReference type="ARBA" id="ARBA00022449"/>
    </source>
</evidence>
<feature type="transmembrane region" description="Helical" evidence="14">
    <location>
        <begin position="363"/>
        <end position="390"/>
    </location>
</feature>
<feature type="transmembrane region" description="Helical" evidence="14">
    <location>
        <begin position="335"/>
        <end position="351"/>
    </location>
</feature>
<dbReference type="GO" id="GO:0012505">
    <property type="term" value="C:endomembrane system"/>
    <property type="evidence" value="ECO:0007669"/>
    <property type="project" value="TreeGrafter"/>
</dbReference>
<keyword evidence="10" id="KW-0406">Ion transport</keyword>
<dbReference type="GO" id="GO:0015297">
    <property type="term" value="F:antiporter activity"/>
    <property type="evidence" value="ECO:0007669"/>
    <property type="project" value="UniProtKB-KW"/>
</dbReference>
<evidence type="ECO:0000256" key="10">
    <source>
        <dbReference type="ARBA" id="ARBA00023065"/>
    </source>
</evidence>
<evidence type="ECO:0000256" key="8">
    <source>
        <dbReference type="ARBA" id="ARBA00022958"/>
    </source>
</evidence>
<dbReference type="Pfam" id="PF00999">
    <property type="entry name" value="Na_H_Exchanger"/>
    <property type="match status" value="1"/>
</dbReference>
<comment type="similarity">
    <text evidence="12">Belongs to the monovalent cation:proton antiporter 2 (CPA2) transporter (TC 2.A.37) family. CHX (TC 2.A.37.4) subfamily.</text>
</comment>
<dbReference type="AlphaFoldDB" id="A0A9Q0D1N0"/>
<feature type="region of interest" description="Disordered" evidence="13">
    <location>
        <begin position="684"/>
        <end position="707"/>
    </location>
</feature>
<dbReference type="OrthoDB" id="2687058at2759"/>
<evidence type="ECO:0000256" key="12">
    <source>
        <dbReference type="ARBA" id="ARBA00038341"/>
    </source>
</evidence>
<feature type="region of interest" description="Disordered" evidence="13">
    <location>
        <begin position="819"/>
        <end position="865"/>
    </location>
</feature>
<dbReference type="FunFam" id="1.20.1530.20:FF:000003">
    <property type="entry name" value="Cation/H(+) antiporter 15"/>
    <property type="match status" value="1"/>
</dbReference>
<dbReference type="InterPro" id="IPR006153">
    <property type="entry name" value="Cation/H_exchanger_TM"/>
</dbReference>
<dbReference type="EMBL" id="JAMQYH010000001">
    <property type="protein sequence ID" value="KAJ1704196.1"/>
    <property type="molecule type" value="Genomic_DNA"/>
</dbReference>
<dbReference type="InterPro" id="IPR057290">
    <property type="entry name" value="CHX17_C"/>
</dbReference>
<feature type="compositionally biased region" description="Low complexity" evidence="13">
    <location>
        <begin position="819"/>
        <end position="836"/>
    </location>
</feature>
<evidence type="ECO:0000313" key="19">
    <source>
        <dbReference type="Proteomes" id="UP001151287"/>
    </source>
</evidence>
<dbReference type="GO" id="GO:0006813">
    <property type="term" value="P:potassium ion transport"/>
    <property type="evidence" value="ECO:0007669"/>
    <property type="project" value="UniProtKB-KW"/>
</dbReference>
<keyword evidence="11 14" id="KW-0472">Membrane</keyword>
<sequence length="865" mass="93930">MATEHLTVVRALDTSLNFTPTTDEEKGVVCYSPTMISSSGMWQGVSPLEFSLPIFIVQISIIVVVTRILVILLKPFRQPRVIAEIIAGVILGPSVMGRTKQWAEGVFPRRSLLTLETVAHLGLLYFLFLIGVQMDIAIIRQCGRRAIVIAGAGMALPFLIGTGTSFIFQNQISINVHQFPCLLFMGLSLSVTAFPVLARILAEIKLANTDLGRMAMSSGIVNDMCAWILLALTLTVCETHQSVLASLWVLLSGIAFVLFNFFLIRPLMRRVSRRIPDGETITDFQVCLILTGVMIAGAITDTIGLHSVFGAFVYGLAIPNSGPLAVALVEKLEDFVTGLFLPLFFATSGLRTNTNTVKSPTAVALLVLVFVLASIGKIVGTTVMAAFYNMPFREGLSLGFLMNTRGVVDIIVLNIGRDKEVLDDQSFAIMVLVSVAMTALVIPVVTSVHRQSRRLVGYKRRNLEMSKPDAEIRLLACVHGPRNVPSMISLIDLANPTKRSPIFVYAVHLIELTNRASSMLVVHNTTTPNSTRHGRNMSISSSPHLFSAFENYEQRAGGVSIQPLTTISPYSTMHEDVCLLAEDKHAALIVLPFHKQQTVDGGLETINPAIRQLNEKILSSAPCSVAVLVNRGLSASGTRPGTGHNAALLFFGGPDDREAVAFASRMVENPTVSLKIIRFLRPEDQQSGSSTNATNSPGTVTTVAGESYPGRNLDENCLKEFRARNQGNNFVGYTEKVVNNAEEVVSAIRYMESMHQLYIVGRGYKNTPGSPLTTGLQEWSEYPELGPIGDVLVMSDFTKTVSVLVVQQYVTERGSAGAATTAASSQERQPSQQKQQYTTASNADPNTSVRTETHVGVPAAFGISR</sequence>
<evidence type="ECO:0000256" key="9">
    <source>
        <dbReference type="ARBA" id="ARBA00022989"/>
    </source>
</evidence>
<evidence type="ECO:0000256" key="2">
    <source>
        <dbReference type="ARBA" id="ARBA00004119"/>
    </source>
</evidence>
<evidence type="ECO:0000313" key="18">
    <source>
        <dbReference type="EMBL" id="KAJ1704196.1"/>
    </source>
</evidence>
<dbReference type="PANTHER" id="PTHR32468:SF164">
    <property type="entry name" value="OS05G0485000 PROTEIN"/>
    <property type="match status" value="1"/>
</dbReference>